<sequence>MGRSGRNAYCRISFPVKYMSSIILYADADAGQRTAVSEELEATRRLSPVTAASLRAARERLAAQRVDAVVVGATVADGAAADLVTTVGSVAPWLPLFVYAADGDAADTTAHETLLTDRYDAEEVSPAALADELAAAIEERSPTPNAERETDRLTAVDGYDIPTAASLPFDRLTGLAADVLDAPVSFVSVITDREQQLLGASGLDVGCIDRANSVCTHGLHEESHLAVTDLLADPRFASIDELRELGLRSYLGVPLRAPGGESLGMFCVMDTEAREYDECDVARLRGFARTAMDMLSLQRPDPLDSPFGA</sequence>
<dbReference type="PANTHER" id="PTHR43102">
    <property type="entry name" value="SLR1143 PROTEIN"/>
    <property type="match status" value="1"/>
</dbReference>
<dbReference type="Gene3D" id="3.30.450.40">
    <property type="match status" value="1"/>
</dbReference>
<gene>
    <name evidence="4" type="ORF">Nmn1133_01710</name>
</gene>
<dbReference type="EMBL" id="RJJC01000001">
    <property type="protein sequence ID" value="RNJ25528.1"/>
    <property type="molecule type" value="Genomic_DNA"/>
</dbReference>
<keyword evidence="5" id="KW-1185">Reference proteome</keyword>
<accession>A0AAJ4R6V4</accession>
<evidence type="ECO:0000259" key="3">
    <source>
        <dbReference type="Pfam" id="PF01590"/>
    </source>
</evidence>
<evidence type="ECO:0000256" key="1">
    <source>
        <dbReference type="ARBA" id="ARBA00022679"/>
    </source>
</evidence>
<name>A0AAJ4R6V4_9EURY</name>
<dbReference type="GO" id="GO:0016301">
    <property type="term" value="F:kinase activity"/>
    <property type="evidence" value="ECO:0007669"/>
    <property type="project" value="UniProtKB-KW"/>
</dbReference>
<dbReference type="InterPro" id="IPR003018">
    <property type="entry name" value="GAF"/>
</dbReference>
<organism evidence="4 5">
    <name type="scientific">Halosegnis longus</name>
    <dbReference type="NCBI Taxonomy" id="2216012"/>
    <lineage>
        <taxon>Archaea</taxon>
        <taxon>Methanobacteriati</taxon>
        <taxon>Methanobacteriota</taxon>
        <taxon>Stenosarchaea group</taxon>
        <taxon>Halobacteria</taxon>
        <taxon>Halobacteriales</taxon>
        <taxon>Natronomonadaceae</taxon>
        <taxon>Halosegnis</taxon>
    </lineage>
</organism>
<dbReference type="SUPFAM" id="SSF52172">
    <property type="entry name" value="CheY-like"/>
    <property type="match status" value="1"/>
</dbReference>
<dbReference type="Proteomes" id="UP000270581">
    <property type="component" value="Unassembled WGS sequence"/>
</dbReference>
<dbReference type="InterPro" id="IPR011006">
    <property type="entry name" value="CheY-like_superfamily"/>
</dbReference>
<keyword evidence="2" id="KW-0418">Kinase</keyword>
<reference evidence="4 5" key="1">
    <citation type="submission" date="2018-11" db="EMBL/GenBank/DDBJ databases">
        <title>Genome sequences of Natronomonas sp. CBA1133.</title>
        <authorList>
            <person name="Roh S.W."/>
            <person name="Cha I.-T."/>
        </authorList>
    </citation>
    <scope>NUCLEOTIDE SEQUENCE [LARGE SCALE GENOMIC DNA]</scope>
    <source>
        <strain evidence="4 5">CBA1133</strain>
    </source>
</reference>
<evidence type="ECO:0000313" key="5">
    <source>
        <dbReference type="Proteomes" id="UP000270581"/>
    </source>
</evidence>
<dbReference type="SUPFAM" id="SSF55781">
    <property type="entry name" value="GAF domain-like"/>
    <property type="match status" value="1"/>
</dbReference>
<feature type="domain" description="GAF" evidence="3">
    <location>
        <begin position="174"/>
        <end position="291"/>
    </location>
</feature>
<proteinExistence type="predicted"/>
<protein>
    <submittedName>
        <fullName evidence="4">GAF domain-containing protein</fullName>
    </submittedName>
</protein>
<dbReference type="Pfam" id="PF01590">
    <property type="entry name" value="GAF"/>
    <property type="match status" value="1"/>
</dbReference>
<evidence type="ECO:0000313" key="4">
    <source>
        <dbReference type="EMBL" id="RNJ25528.1"/>
    </source>
</evidence>
<keyword evidence="1" id="KW-0808">Transferase</keyword>
<dbReference type="InterPro" id="IPR029016">
    <property type="entry name" value="GAF-like_dom_sf"/>
</dbReference>
<dbReference type="AlphaFoldDB" id="A0AAJ4R6V4"/>
<comment type="caution">
    <text evidence="4">The sequence shown here is derived from an EMBL/GenBank/DDBJ whole genome shotgun (WGS) entry which is preliminary data.</text>
</comment>
<dbReference type="PANTHER" id="PTHR43102:SF2">
    <property type="entry name" value="GAF DOMAIN-CONTAINING PROTEIN"/>
    <property type="match status" value="1"/>
</dbReference>
<evidence type="ECO:0000256" key="2">
    <source>
        <dbReference type="ARBA" id="ARBA00022777"/>
    </source>
</evidence>